<evidence type="ECO:0000256" key="6">
    <source>
        <dbReference type="ARBA" id="ARBA00023012"/>
    </source>
</evidence>
<evidence type="ECO:0000256" key="7">
    <source>
        <dbReference type="SAM" id="Coils"/>
    </source>
</evidence>
<keyword evidence="3" id="KW-0597">Phosphoprotein</keyword>
<keyword evidence="7" id="KW-0175">Coiled coil</keyword>
<evidence type="ECO:0000256" key="5">
    <source>
        <dbReference type="ARBA" id="ARBA00022777"/>
    </source>
</evidence>
<dbReference type="Pfam" id="PF13426">
    <property type="entry name" value="PAS_9"/>
    <property type="match status" value="1"/>
</dbReference>
<dbReference type="SMART" id="SM00388">
    <property type="entry name" value="HisKA"/>
    <property type="match status" value="1"/>
</dbReference>
<dbReference type="Gene3D" id="3.30.565.10">
    <property type="entry name" value="Histidine kinase-like ATPase, C-terminal domain"/>
    <property type="match status" value="1"/>
</dbReference>
<dbReference type="InterPro" id="IPR036097">
    <property type="entry name" value="HisK_dim/P_sf"/>
</dbReference>
<dbReference type="InterPro" id="IPR004358">
    <property type="entry name" value="Sig_transdc_His_kin-like_C"/>
</dbReference>
<dbReference type="SMART" id="SM00387">
    <property type="entry name" value="HATPase_c"/>
    <property type="match status" value="1"/>
</dbReference>
<dbReference type="Pfam" id="PF00512">
    <property type="entry name" value="HisKA"/>
    <property type="match status" value="1"/>
</dbReference>
<dbReference type="GO" id="GO:0000155">
    <property type="term" value="F:phosphorelay sensor kinase activity"/>
    <property type="evidence" value="ECO:0007669"/>
    <property type="project" value="InterPro"/>
</dbReference>
<dbReference type="InterPro" id="IPR000014">
    <property type="entry name" value="PAS"/>
</dbReference>
<feature type="domain" description="PAS" evidence="9">
    <location>
        <begin position="15"/>
        <end position="85"/>
    </location>
</feature>
<evidence type="ECO:0000313" key="10">
    <source>
        <dbReference type="EMBL" id="THD67553.1"/>
    </source>
</evidence>
<comment type="caution">
    <text evidence="10">The sequence shown here is derived from an EMBL/GenBank/DDBJ whole genome shotgun (WGS) entry which is preliminary data.</text>
</comment>
<keyword evidence="5 10" id="KW-0418">Kinase</keyword>
<dbReference type="Gene3D" id="3.30.450.20">
    <property type="entry name" value="PAS domain"/>
    <property type="match status" value="1"/>
</dbReference>
<dbReference type="InterPro" id="IPR036890">
    <property type="entry name" value="HATPase_C_sf"/>
</dbReference>
<dbReference type="EMBL" id="SSMC01000002">
    <property type="protein sequence ID" value="THD67553.1"/>
    <property type="molecule type" value="Genomic_DNA"/>
</dbReference>
<dbReference type="Proteomes" id="UP000305939">
    <property type="component" value="Unassembled WGS sequence"/>
</dbReference>
<dbReference type="PANTHER" id="PTHR43711:SF26">
    <property type="entry name" value="SENSOR HISTIDINE KINASE RCSC"/>
    <property type="match status" value="1"/>
</dbReference>
<keyword evidence="6" id="KW-0902">Two-component regulatory system</keyword>
<reference evidence="10 11" key="1">
    <citation type="submission" date="2019-04" db="EMBL/GenBank/DDBJ databases">
        <title>Draft genome sequence of Robertkochia marina CC-AMO-30D.</title>
        <authorList>
            <person name="Hameed A."/>
            <person name="Lin S.-Y."/>
            <person name="Shahina M."/>
            <person name="Lai W.-A."/>
            <person name="Young C.-C."/>
        </authorList>
    </citation>
    <scope>NUCLEOTIDE SEQUENCE [LARGE SCALE GENOMIC DNA]</scope>
    <source>
        <strain evidence="10 11">CC-AMO-30D</strain>
    </source>
</reference>
<dbReference type="CDD" id="cd00082">
    <property type="entry name" value="HisKA"/>
    <property type="match status" value="1"/>
</dbReference>
<evidence type="ECO:0000256" key="4">
    <source>
        <dbReference type="ARBA" id="ARBA00022679"/>
    </source>
</evidence>
<evidence type="ECO:0000256" key="2">
    <source>
        <dbReference type="ARBA" id="ARBA00012438"/>
    </source>
</evidence>
<dbReference type="Gene3D" id="1.10.287.130">
    <property type="match status" value="1"/>
</dbReference>
<dbReference type="SMART" id="SM00091">
    <property type="entry name" value="PAS"/>
    <property type="match status" value="1"/>
</dbReference>
<dbReference type="InterPro" id="IPR050736">
    <property type="entry name" value="Sensor_HK_Regulatory"/>
</dbReference>
<dbReference type="OrthoDB" id="9808408at2"/>
<protein>
    <recommendedName>
        <fullName evidence="2">histidine kinase</fullName>
        <ecNumber evidence="2">2.7.13.3</ecNumber>
    </recommendedName>
</protein>
<dbReference type="SUPFAM" id="SSF47384">
    <property type="entry name" value="Homodimeric domain of signal transducing histidine kinase"/>
    <property type="match status" value="1"/>
</dbReference>
<keyword evidence="11" id="KW-1185">Reference proteome</keyword>
<dbReference type="PRINTS" id="PR00344">
    <property type="entry name" value="BCTRLSENSOR"/>
</dbReference>
<dbReference type="Pfam" id="PF02518">
    <property type="entry name" value="HATPase_c"/>
    <property type="match status" value="1"/>
</dbReference>
<sequence length="419" mass="48309">MGKIVNLSMSGFIAYQEIFDVLTNSISEGVLVVDEDQSVLAVNNTLLNIFGYNKEEVEGKDFELLIPEVKRKEHRQHFKGFLQDHSLRRMASGRVLYGRHKQGHLIPLEVGLTPVKTDESFFIVGLVLDVTHKYEKERSIEKLNQELETMVQQRTRQLNDSIENLTRECEKREVAENKVREALRREKELNAIKTSFMQMVSHEFKTPLSGILTSAMLIEKYKETDQQERRIKHLESIKRKVQHLDALLNDFLAVERLGSGRENYRYSEFWLSELLQEVTEESKHLLKAGQHLEVNLPDEKVHMFQDKVVLNLILSNVLNNAIKYSNSKGDILLNVERLNDQGLLKIQVADKGVGIPQEEQQYIFSRYFRASNVQNLKGTGIGLNMARKHLHNLGGHIFFNSREGEGTVFTIMIPEALQQ</sequence>
<dbReference type="EC" id="2.7.13.3" evidence="2"/>
<accession>A0A4S3M0M6</accession>
<evidence type="ECO:0000313" key="11">
    <source>
        <dbReference type="Proteomes" id="UP000305939"/>
    </source>
</evidence>
<dbReference type="NCBIfam" id="TIGR00229">
    <property type="entry name" value="sensory_box"/>
    <property type="match status" value="1"/>
</dbReference>
<dbReference type="CDD" id="cd00130">
    <property type="entry name" value="PAS"/>
    <property type="match status" value="1"/>
</dbReference>
<dbReference type="SUPFAM" id="SSF55785">
    <property type="entry name" value="PYP-like sensor domain (PAS domain)"/>
    <property type="match status" value="1"/>
</dbReference>
<organism evidence="10 11">
    <name type="scientific">Robertkochia marina</name>
    <dbReference type="NCBI Taxonomy" id="1227945"/>
    <lineage>
        <taxon>Bacteria</taxon>
        <taxon>Pseudomonadati</taxon>
        <taxon>Bacteroidota</taxon>
        <taxon>Flavobacteriia</taxon>
        <taxon>Flavobacteriales</taxon>
        <taxon>Flavobacteriaceae</taxon>
        <taxon>Robertkochia</taxon>
    </lineage>
</organism>
<dbReference type="InterPro" id="IPR003661">
    <property type="entry name" value="HisK_dim/P_dom"/>
</dbReference>
<dbReference type="InterPro" id="IPR003594">
    <property type="entry name" value="HATPase_dom"/>
</dbReference>
<gene>
    <name evidence="10" type="ORF">E7Z59_07785</name>
</gene>
<keyword evidence="4" id="KW-0808">Transferase</keyword>
<comment type="catalytic activity">
    <reaction evidence="1">
        <text>ATP + protein L-histidine = ADP + protein N-phospho-L-histidine.</text>
        <dbReference type="EC" id="2.7.13.3"/>
    </reaction>
</comment>
<evidence type="ECO:0000256" key="1">
    <source>
        <dbReference type="ARBA" id="ARBA00000085"/>
    </source>
</evidence>
<feature type="domain" description="Histidine kinase" evidence="8">
    <location>
        <begin position="199"/>
        <end position="417"/>
    </location>
</feature>
<dbReference type="InterPro" id="IPR035965">
    <property type="entry name" value="PAS-like_dom_sf"/>
</dbReference>
<feature type="coiled-coil region" evidence="7">
    <location>
        <begin position="133"/>
        <end position="192"/>
    </location>
</feature>
<name>A0A4S3M0M6_9FLAO</name>
<evidence type="ECO:0000259" key="9">
    <source>
        <dbReference type="PROSITE" id="PS50112"/>
    </source>
</evidence>
<proteinExistence type="predicted"/>
<dbReference type="PANTHER" id="PTHR43711">
    <property type="entry name" value="TWO-COMPONENT HISTIDINE KINASE"/>
    <property type="match status" value="1"/>
</dbReference>
<dbReference type="PROSITE" id="PS50112">
    <property type="entry name" value="PAS"/>
    <property type="match status" value="1"/>
</dbReference>
<dbReference type="AlphaFoldDB" id="A0A4S3M0M6"/>
<dbReference type="SUPFAM" id="SSF55874">
    <property type="entry name" value="ATPase domain of HSP90 chaperone/DNA topoisomerase II/histidine kinase"/>
    <property type="match status" value="1"/>
</dbReference>
<dbReference type="PROSITE" id="PS50109">
    <property type="entry name" value="HIS_KIN"/>
    <property type="match status" value="1"/>
</dbReference>
<evidence type="ECO:0000256" key="3">
    <source>
        <dbReference type="ARBA" id="ARBA00022553"/>
    </source>
</evidence>
<dbReference type="InterPro" id="IPR005467">
    <property type="entry name" value="His_kinase_dom"/>
</dbReference>
<evidence type="ECO:0000259" key="8">
    <source>
        <dbReference type="PROSITE" id="PS50109"/>
    </source>
</evidence>